<comment type="caution">
    <text evidence="2">The sequence shown here is derived from an EMBL/GenBank/DDBJ whole genome shotgun (WGS) entry which is preliminary data.</text>
</comment>
<protein>
    <submittedName>
        <fullName evidence="2">Uncharacterized protein</fullName>
    </submittedName>
</protein>
<dbReference type="EMBL" id="RRYP01012676">
    <property type="protein sequence ID" value="TNV76954.1"/>
    <property type="molecule type" value="Genomic_DNA"/>
</dbReference>
<feature type="transmembrane region" description="Helical" evidence="1">
    <location>
        <begin position="77"/>
        <end position="97"/>
    </location>
</feature>
<proteinExistence type="predicted"/>
<feature type="transmembrane region" description="Helical" evidence="1">
    <location>
        <begin position="53"/>
        <end position="71"/>
    </location>
</feature>
<dbReference type="Pfam" id="PF10067">
    <property type="entry name" value="DUF2306"/>
    <property type="match status" value="1"/>
</dbReference>
<name>A0A8J8SZU7_HALGN</name>
<evidence type="ECO:0000313" key="3">
    <source>
        <dbReference type="Proteomes" id="UP000785679"/>
    </source>
</evidence>
<evidence type="ECO:0000313" key="2">
    <source>
        <dbReference type="EMBL" id="TNV76954.1"/>
    </source>
</evidence>
<dbReference type="OrthoDB" id="4482604at2759"/>
<feature type="transmembrane region" description="Helical" evidence="1">
    <location>
        <begin position="109"/>
        <end position="128"/>
    </location>
</feature>
<gene>
    <name evidence="2" type="ORF">FGO68_gene12625</name>
</gene>
<organism evidence="2 3">
    <name type="scientific">Halteria grandinella</name>
    <dbReference type="NCBI Taxonomy" id="5974"/>
    <lineage>
        <taxon>Eukaryota</taxon>
        <taxon>Sar</taxon>
        <taxon>Alveolata</taxon>
        <taxon>Ciliophora</taxon>
        <taxon>Intramacronucleata</taxon>
        <taxon>Spirotrichea</taxon>
        <taxon>Stichotrichia</taxon>
        <taxon>Sporadotrichida</taxon>
        <taxon>Halteriidae</taxon>
        <taxon>Halteria</taxon>
    </lineage>
</organism>
<dbReference type="Proteomes" id="UP000785679">
    <property type="component" value="Unassembled WGS sequence"/>
</dbReference>
<sequence>MICSWALNKTRYYIHVISGPIALICSVFNFFSFSRGKVFPISFHIWVGRLHNLAVLVASLGALLLGLVSATPEWIKVGFYFLLCLWLPSMLLGWYHIRTGNLKQHQRWMTRNFACTAAAITLRLYALVTLGNTPYYLMVYLSLIHIAMTEVYLQVSDGCDRKWIRGLCKREDIVNKE</sequence>
<keyword evidence="1" id="KW-1133">Transmembrane helix</keyword>
<feature type="transmembrane region" description="Helical" evidence="1">
    <location>
        <begin position="12"/>
        <end position="32"/>
    </location>
</feature>
<accession>A0A8J8SZU7</accession>
<keyword evidence="3" id="KW-1185">Reference proteome</keyword>
<dbReference type="AlphaFoldDB" id="A0A8J8SZU7"/>
<reference evidence="2" key="1">
    <citation type="submission" date="2019-06" db="EMBL/GenBank/DDBJ databases">
        <authorList>
            <person name="Zheng W."/>
        </authorList>
    </citation>
    <scope>NUCLEOTIDE SEQUENCE</scope>
    <source>
        <strain evidence="2">QDHG01</strain>
    </source>
</reference>
<dbReference type="InterPro" id="IPR018750">
    <property type="entry name" value="DUF2306_membrane"/>
</dbReference>
<evidence type="ECO:0000256" key="1">
    <source>
        <dbReference type="SAM" id="Phobius"/>
    </source>
</evidence>
<keyword evidence="1" id="KW-0812">Transmembrane</keyword>
<keyword evidence="1" id="KW-0472">Membrane</keyword>